<proteinExistence type="predicted"/>
<gene>
    <name evidence="2" type="ORF">RF679_00640</name>
</gene>
<feature type="chain" id="PRO_5045190859" description="Lipoprotein" evidence="1">
    <location>
        <begin position="22"/>
        <end position="186"/>
    </location>
</feature>
<keyword evidence="3" id="KW-1185">Reference proteome</keyword>
<evidence type="ECO:0000313" key="2">
    <source>
        <dbReference type="EMBL" id="WMW80802.1"/>
    </source>
</evidence>
<dbReference type="RefSeq" id="WP_309482293.1">
    <property type="nucleotide sequence ID" value="NZ_CP133720.1"/>
</dbReference>
<evidence type="ECO:0000313" key="3">
    <source>
        <dbReference type="Proteomes" id="UP001181355"/>
    </source>
</evidence>
<evidence type="ECO:0000256" key="1">
    <source>
        <dbReference type="SAM" id="SignalP"/>
    </source>
</evidence>
<sequence>MRRIISLISLSLLCLSLSACLTNSVREFTAQQVHIPNNESVIVLALKNVPATLDAKTPFAVTLNEYDLTQKKITGNCWHNNQVSAVVDAGSDQTRFFAFRVPPGFYIFSGFNVRRLNASANTFEAPAGKLVYLGTFQVDGKSHVSLTEELASTREFVKTQWPQLESELNLATRLQAPAGPMFLCSP</sequence>
<dbReference type="EMBL" id="CP133720">
    <property type="protein sequence ID" value="WMW80802.1"/>
    <property type="molecule type" value="Genomic_DNA"/>
</dbReference>
<reference evidence="2" key="1">
    <citation type="submission" date="2023-09" db="EMBL/GenBank/DDBJ databases">
        <title>Undibacterium sp. 20NA77.5 isolated from freshwater.</title>
        <authorList>
            <person name="Le V."/>
            <person name="Ko S.-R."/>
            <person name="Ahn C.-Y."/>
            <person name="Oh H.-M."/>
        </authorList>
    </citation>
    <scope>NUCLEOTIDE SEQUENCE</scope>
    <source>
        <strain evidence="2">20NA77.5</strain>
    </source>
</reference>
<feature type="signal peptide" evidence="1">
    <location>
        <begin position="1"/>
        <end position="21"/>
    </location>
</feature>
<accession>A0ABY9RKA8</accession>
<dbReference type="Proteomes" id="UP001181355">
    <property type="component" value="Chromosome"/>
</dbReference>
<dbReference type="PROSITE" id="PS51257">
    <property type="entry name" value="PROKAR_LIPOPROTEIN"/>
    <property type="match status" value="1"/>
</dbReference>
<keyword evidence="1" id="KW-0732">Signal</keyword>
<evidence type="ECO:0008006" key="4">
    <source>
        <dbReference type="Google" id="ProtNLM"/>
    </source>
</evidence>
<protein>
    <recommendedName>
        <fullName evidence="4">Lipoprotein</fullName>
    </recommendedName>
</protein>
<name>A0ABY9RKA8_9BURK</name>
<organism evidence="2 3">
    <name type="scientific">Undibacterium cyanobacteriorum</name>
    <dbReference type="NCBI Taxonomy" id="3073561"/>
    <lineage>
        <taxon>Bacteria</taxon>
        <taxon>Pseudomonadati</taxon>
        <taxon>Pseudomonadota</taxon>
        <taxon>Betaproteobacteria</taxon>
        <taxon>Burkholderiales</taxon>
        <taxon>Oxalobacteraceae</taxon>
        <taxon>Undibacterium</taxon>
    </lineage>
</organism>